<organism evidence="1">
    <name type="scientific">Ophidiomyces ophidiicola</name>
    <dbReference type="NCBI Taxonomy" id="1387563"/>
    <lineage>
        <taxon>Eukaryota</taxon>
        <taxon>Fungi</taxon>
        <taxon>Dikarya</taxon>
        <taxon>Ascomycota</taxon>
        <taxon>Pezizomycotina</taxon>
        <taxon>Eurotiomycetes</taxon>
        <taxon>Eurotiomycetidae</taxon>
        <taxon>Onygenales</taxon>
        <taxon>Onygenaceae</taxon>
        <taxon>Ophidiomyces</taxon>
    </lineage>
</organism>
<gene>
    <name evidence="1" type="primary">atg12</name>
    <name evidence="1" type="ORF">LOY88_006273</name>
</gene>
<evidence type="ECO:0000313" key="1">
    <source>
        <dbReference type="EMBL" id="KAI2382154.1"/>
    </source>
</evidence>
<dbReference type="EMBL" id="JALBCA010000141">
    <property type="protein sequence ID" value="KAI2382154.1"/>
    <property type="molecule type" value="Genomic_DNA"/>
</dbReference>
<sequence length="133" mass="14285">MSTSSPIEPRGSPAPSSPRPSPQSSGHVSRQNHANMRTNRHEPYTSEDPATPNRTGTAPIPDENHGADLPLTMTASVILTSLPKDAHQALADVEAIDAGKGMPLLTLVCDCTHLLRFLLFTWGLPMYSLFITG</sequence>
<protein>
    <submittedName>
        <fullName evidence="1">Ubiquitin-like protein</fullName>
    </submittedName>
</protein>
<proteinExistence type="predicted"/>
<name>A0ACB8UQM0_9EURO</name>
<reference evidence="1" key="1">
    <citation type="journal article" date="2022" name="bioRxiv">
        <title>Population genetic analysis of Ophidiomyces ophidiicola, the causative agent of snake fungal disease, indicates recent introductions to the USA.</title>
        <authorList>
            <person name="Ladner J.T."/>
            <person name="Palmer J.M."/>
            <person name="Ettinger C.L."/>
            <person name="Stajich J.E."/>
            <person name="Farrell T.M."/>
            <person name="Glorioso B.M."/>
            <person name="Lawson B."/>
            <person name="Price S.J."/>
            <person name="Stengle A.G."/>
            <person name="Grear D.A."/>
            <person name="Lorch J.M."/>
        </authorList>
    </citation>
    <scope>NUCLEOTIDE SEQUENCE</scope>
    <source>
        <strain evidence="1">NWHC 24266-5</strain>
    </source>
</reference>
<comment type="caution">
    <text evidence="1">The sequence shown here is derived from an EMBL/GenBank/DDBJ whole genome shotgun (WGS) entry which is preliminary data.</text>
</comment>
<accession>A0ACB8UQM0</accession>